<dbReference type="SUPFAM" id="SSF159034">
    <property type="entry name" value="Mib/herc2 domain-like"/>
    <property type="match status" value="1"/>
</dbReference>
<evidence type="ECO:0000313" key="2">
    <source>
        <dbReference type="EMBL" id="KAH3725715.1"/>
    </source>
</evidence>
<reference evidence="2" key="1">
    <citation type="journal article" date="2019" name="bioRxiv">
        <title>The Genome of the Zebra Mussel, Dreissena polymorpha: A Resource for Invasive Species Research.</title>
        <authorList>
            <person name="McCartney M.A."/>
            <person name="Auch B."/>
            <person name="Kono T."/>
            <person name="Mallez S."/>
            <person name="Zhang Y."/>
            <person name="Obille A."/>
            <person name="Becker A."/>
            <person name="Abrahante J.E."/>
            <person name="Garbe J."/>
            <person name="Badalamenti J.P."/>
            <person name="Herman A."/>
            <person name="Mangelson H."/>
            <person name="Liachko I."/>
            <person name="Sullivan S."/>
            <person name="Sone E.D."/>
            <person name="Koren S."/>
            <person name="Silverstein K.A.T."/>
            <person name="Beckman K.B."/>
            <person name="Gohl D.M."/>
        </authorList>
    </citation>
    <scope>NUCLEOTIDE SEQUENCE</scope>
    <source>
        <strain evidence="2">Duluth1</strain>
        <tissue evidence="2">Whole animal</tissue>
    </source>
</reference>
<dbReference type="Proteomes" id="UP000828390">
    <property type="component" value="Unassembled WGS sequence"/>
</dbReference>
<feature type="domain" description="MIB/HERC2" evidence="1">
    <location>
        <begin position="42"/>
        <end position="112"/>
    </location>
</feature>
<dbReference type="Pfam" id="PF06701">
    <property type="entry name" value="MIB_HERC2"/>
    <property type="match status" value="1"/>
</dbReference>
<dbReference type="GO" id="GO:0046872">
    <property type="term" value="F:metal ion binding"/>
    <property type="evidence" value="ECO:0007669"/>
    <property type="project" value="InterPro"/>
</dbReference>
<dbReference type="EMBL" id="JAIWYP010000012">
    <property type="protein sequence ID" value="KAH3725715.1"/>
    <property type="molecule type" value="Genomic_DNA"/>
</dbReference>
<comment type="caution">
    <text evidence="2">The sequence shown here is derived from an EMBL/GenBank/DDBJ whole genome shotgun (WGS) entry which is preliminary data.</text>
</comment>
<dbReference type="Gene3D" id="2.30.30.40">
    <property type="entry name" value="SH3 Domains"/>
    <property type="match status" value="1"/>
</dbReference>
<dbReference type="InterPro" id="IPR037252">
    <property type="entry name" value="Mib_Herc2_sf"/>
</dbReference>
<evidence type="ECO:0000313" key="3">
    <source>
        <dbReference type="Proteomes" id="UP000828390"/>
    </source>
</evidence>
<keyword evidence="3" id="KW-1185">Reference proteome</keyword>
<protein>
    <recommendedName>
        <fullName evidence="1">MIB/HERC2 domain-containing protein</fullName>
    </recommendedName>
</protein>
<evidence type="ECO:0000259" key="1">
    <source>
        <dbReference type="PROSITE" id="PS51416"/>
    </source>
</evidence>
<gene>
    <name evidence="2" type="ORF">DPMN_051564</name>
</gene>
<dbReference type="GO" id="GO:0004842">
    <property type="term" value="F:ubiquitin-protein transferase activity"/>
    <property type="evidence" value="ECO:0007669"/>
    <property type="project" value="InterPro"/>
</dbReference>
<dbReference type="InterPro" id="IPR010606">
    <property type="entry name" value="Mib_Herc2"/>
</dbReference>
<sequence>MGFMRSSSGLSIEDEEDIRDIQEVSMTRFQNEKEIETKVYAESKNDAFPVIGSRVRRGPDWVWDNQDHHGPGTVVGHSEDDFKVWVTWDFDNMTTVYRYGLGAYDVIVTDEPRTLKPGKTMAVGCRVKPGRDARMLDAIWSDIAFSTQGVVIRKGSQKAHASFVYQTACAGRMASVEITAMAKMVDMK</sequence>
<reference evidence="2" key="2">
    <citation type="submission" date="2020-11" db="EMBL/GenBank/DDBJ databases">
        <authorList>
            <person name="McCartney M.A."/>
            <person name="Auch B."/>
            <person name="Kono T."/>
            <person name="Mallez S."/>
            <person name="Becker A."/>
            <person name="Gohl D.M."/>
            <person name="Silverstein K.A.T."/>
            <person name="Koren S."/>
            <person name="Bechman K.B."/>
            <person name="Herman A."/>
            <person name="Abrahante J.E."/>
            <person name="Garbe J."/>
        </authorList>
    </citation>
    <scope>NUCLEOTIDE SEQUENCE</scope>
    <source>
        <strain evidence="2">Duluth1</strain>
        <tissue evidence="2">Whole animal</tissue>
    </source>
</reference>
<proteinExistence type="predicted"/>
<organism evidence="2 3">
    <name type="scientific">Dreissena polymorpha</name>
    <name type="common">Zebra mussel</name>
    <name type="synonym">Mytilus polymorpha</name>
    <dbReference type="NCBI Taxonomy" id="45954"/>
    <lineage>
        <taxon>Eukaryota</taxon>
        <taxon>Metazoa</taxon>
        <taxon>Spiralia</taxon>
        <taxon>Lophotrochozoa</taxon>
        <taxon>Mollusca</taxon>
        <taxon>Bivalvia</taxon>
        <taxon>Autobranchia</taxon>
        <taxon>Heteroconchia</taxon>
        <taxon>Euheterodonta</taxon>
        <taxon>Imparidentia</taxon>
        <taxon>Neoheterodontei</taxon>
        <taxon>Myida</taxon>
        <taxon>Dreissenoidea</taxon>
        <taxon>Dreissenidae</taxon>
        <taxon>Dreissena</taxon>
    </lineage>
</organism>
<dbReference type="GO" id="GO:0016567">
    <property type="term" value="P:protein ubiquitination"/>
    <property type="evidence" value="ECO:0007669"/>
    <property type="project" value="InterPro"/>
</dbReference>
<name>A0A9D4CI24_DREPO</name>
<accession>A0A9D4CI24</accession>
<dbReference type="PROSITE" id="PS51416">
    <property type="entry name" value="MIB_HERC2"/>
    <property type="match status" value="1"/>
</dbReference>
<dbReference type="AlphaFoldDB" id="A0A9D4CI24"/>